<evidence type="ECO:0000256" key="4">
    <source>
        <dbReference type="SAM" id="MobiDB-lite"/>
    </source>
</evidence>
<dbReference type="PATRIC" id="fig|1324957.4.peg.442"/>
<protein>
    <submittedName>
        <fullName evidence="8">Beta-galactosidase</fullName>
    </submittedName>
</protein>
<feature type="domain" description="Glycosyl hydrolases family 2 sugar binding" evidence="7">
    <location>
        <begin position="64"/>
        <end position="141"/>
    </location>
</feature>
<dbReference type="RefSeq" id="WP_023393032.1">
    <property type="nucleotide sequence ID" value="NZ_ASGZ01000005.1"/>
</dbReference>
<dbReference type="PANTHER" id="PTHR42732">
    <property type="entry name" value="BETA-GALACTOSIDASE"/>
    <property type="match status" value="1"/>
</dbReference>
<dbReference type="Gene3D" id="2.60.40.10">
    <property type="entry name" value="Immunoglobulins"/>
    <property type="match status" value="1"/>
</dbReference>
<sequence>MVTDDAPRQEYPRPQLRRDDWRSLNGEWEFEIDHGRTGRARGLPTAADLERTITVPFPPESELSGVDHRDFMDAVWYRREVEVTEEDLAGRLLLHFGAVDYEAEVWLNGESVGTHRGGYTPFTFDVTDHVETGSNVLTVCARDEVRTETQPAGKQSKRYDSHGAVYTRITGIWQPVWLEPVPETSVEDLRIDPNLPDGTVHLTASLRGDPRGTELTVTATFDGDTVGEVSTPVAGETARCVVDVDEVHPWTPESPDLYDLAVTLRRDGEVVDEVESYTGLRSVSVEDGVVLLNGEPRFQRLILDQGYYPEGLYTAPSDDALRRDIELGMEMGFDGARLHEKVFEPRYLYHADRLGYLVWGEHANWGLDHSDPSNLAPFLQEWIEVVERDYNHPSLVGWTPFNETTSDQDDNLLRTVYRTTKALDPTRPVVDTSGYVHVETDLLDVHDYTQDVDEFRERYDALEAGESVTLDYGDGEYGPELSYVSEYGGIWWNPGAEEGWGYGDRPESVDEFVDRYRGLTEALLDNEAIGLLCYTQLYDIEQEANGLFTYDRESKFDPERERELRDIMRQPAAVERND</sequence>
<dbReference type="InterPro" id="IPR036156">
    <property type="entry name" value="Beta-gal/glucu_dom_sf"/>
</dbReference>
<dbReference type="SUPFAM" id="SSF49785">
    <property type="entry name" value="Galactose-binding domain-like"/>
    <property type="match status" value="1"/>
</dbReference>
<feature type="domain" description="Glycoside hydrolase family 2 catalytic" evidence="6">
    <location>
        <begin position="364"/>
        <end position="435"/>
    </location>
</feature>
<keyword evidence="3" id="KW-0326">Glycosidase</keyword>
<keyword evidence="2" id="KW-0378">Hydrolase</keyword>
<dbReference type="InterPro" id="IPR017853">
    <property type="entry name" value="GH"/>
</dbReference>
<dbReference type="EMBL" id="ASGZ01000005">
    <property type="protein sequence ID" value="ESP89757.1"/>
    <property type="molecule type" value="Genomic_DNA"/>
</dbReference>
<dbReference type="GO" id="GO:0004553">
    <property type="term" value="F:hydrolase activity, hydrolyzing O-glycosyl compounds"/>
    <property type="evidence" value="ECO:0007669"/>
    <property type="project" value="InterPro"/>
</dbReference>
<evidence type="ECO:0000256" key="3">
    <source>
        <dbReference type="ARBA" id="ARBA00023295"/>
    </source>
</evidence>
<evidence type="ECO:0000313" key="8">
    <source>
        <dbReference type="EMBL" id="ESP89757.1"/>
    </source>
</evidence>
<dbReference type="Proteomes" id="UP000017840">
    <property type="component" value="Unassembled WGS sequence"/>
</dbReference>
<feature type="region of interest" description="Disordered" evidence="4">
    <location>
        <begin position="559"/>
        <end position="578"/>
    </location>
</feature>
<evidence type="ECO:0000313" key="9">
    <source>
        <dbReference type="Proteomes" id="UP000017840"/>
    </source>
</evidence>
<dbReference type="Pfam" id="PF00703">
    <property type="entry name" value="Glyco_hydro_2"/>
    <property type="match status" value="1"/>
</dbReference>
<comment type="similarity">
    <text evidence="1">Belongs to the glycosyl hydrolase 2 family.</text>
</comment>
<comment type="caution">
    <text evidence="8">The sequence shown here is derived from an EMBL/GenBank/DDBJ whole genome shotgun (WGS) entry which is preliminary data.</text>
</comment>
<dbReference type="SUPFAM" id="SSF51445">
    <property type="entry name" value="(Trans)glycosidases"/>
    <property type="match status" value="1"/>
</dbReference>
<dbReference type="Pfam" id="PF02837">
    <property type="entry name" value="Glyco_hydro_2_N"/>
    <property type="match status" value="1"/>
</dbReference>
<dbReference type="STRING" id="1324957.K933_02191"/>
<evidence type="ECO:0000259" key="7">
    <source>
        <dbReference type="Pfam" id="PF02837"/>
    </source>
</evidence>
<evidence type="ECO:0000259" key="5">
    <source>
        <dbReference type="Pfam" id="PF00703"/>
    </source>
</evidence>
<dbReference type="Gene3D" id="3.20.20.80">
    <property type="entry name" value="Glycosidases"/>
    <property type="match status" value="1"/>
</dbReference>
<keyword evidence="9" id="KW-1185">Reference proteome</keyword>
<evidence type="ECO:0000256" key="2">
    <source>
        <dbReference type="ARBA" id="ARBA00022801"/>
    </source>
</evidence>
<dbReference type="InterPro" id="IPR006104">
    <property type="entry name" value="Glyco_hydro_2_N"/>
</dbReference>
<evidence type="ECO:0000259" key="6">
    <source>
        <dbReference type="Pfam" id="PF02836"/>
    </source>
</evidence>
<dbReference type="InterPro" id="IPR051913">
    <property type="entry name" value="GH2_Domain-Containing"/>
</dbReference>
<dbReference type="AlphaFoldDB" id="V4J2Y2"/>
<dbReference type="InterPro" id="IPR013783">
    <property type="entry name" value="Ig-like_fold"/>
</dbReference>
<dbReference type="InterPro" id="IPR008979">
    <property type="entry name" value="Galactose-bd-like_sf"/>
</dbReference>
<dbReference type="eggNOG" id="arCOG07337">
    <property type="taxonomic scope" value="Archaea"/>
</dbReference>
<dbReference type="OrthoDB" id="317984at2157"/>
<evidence type="ECO:0000256" key="1">
    <source>
        <dbReference type="ARBA" id="ARBA00007401"/>
    </source>
</evidence>
<dbReference type="InterPro" id="IPR006102">
    <property type="entry name" value="Ig-like_GH2"/>
</dbReference>
<dbReference type="PANTHER" id="PTHR42732:SF3">
    <property type="entry name" value="HYDROLASE"/>
    <property type="match status" value="1"/>
</dbReference>
<gene>
    <name evidence="8" type="ORF">K933_02191</name>
</gene>
<accession>V4J2Y2</accession>
<organism evidence="8 9">
    <name type="scientific">Candidatus Halobonum tyrrellensis G22</name>
    <dbReference type="NCBI Taxonomy" id="1324957"/>
    <lineage>
        <taxon>Archaea</taxon>
        <taxon>Methanobacteriati</taxon>
        <taxon>Methanobacteriota</taxon>
        <taxon>Stenosarchaea group</taxon>
        <taxon>Halobacteria</taxon>
        <taxon>Halobacteriales</taxon>
        <taxon>Haloferacaceae</taxon>
        <taxon>Candidatus Halobonum</taxon>
    </lineage>
</organism>
<reference evidence="8 9" key="1">
    <citation type="journal article" date="2013" name="Genome Announc.">
        <title>Draft Genome Sequence of 'Candidatus Halobonum tyrrellensis' Strain G22, Isolated from the Hypersaline Waters of Lake Tyrrell, Australia.</title>
        <authorList>
            <person name="Ugalde J.A."/>
            <person name="Narasingarao P."/>
            <person name="Kuo S."/>
            <person name="Podell S."/>
            <person name="Allen E.E."/>
        </authorList>
    </citation>
    <scope>NUCLEOTIDE SEQUENCE [LARGE SCALE GENOMIC DNA]</scope>
    <source>
        <strain evidence="8 9">G22</strain>
    </source>
</reference>
<dbReference type="InterPro" id="IPR006103">
    <property type="entry name" value="Glyco_hydro_2_cat"/>
</dbReference>
<dbReference type="GO" id="GO:0005975">
    <property type="term" value="P:carbohydrate metabolic process"/>
    <property type="evidence" value="ECO:0007669"/>
    <property type="project" value="InterPro"/>
</dbReference>
<feature type="compositionally biased region" description="Basic and acidic residues" evidence="4">
    <location>
        <begin position="559"/>
        <end position="568"/>
    </location>
</feature>
<proteinExistence type="inferred from homology"/>
<name>V4J2Y2_9EURY</name>
<feature type="domain" description="Glycoside hydrolase family 2 immunoglobulin-like beta-sandwich" evidence="5">
    <location>
        <begin position="184"/>
        <end position="281"/>
    </location>
</feature>
<dbReference type="Pfam" id="PF02836">
    <property type="entry name" value="Glyco_hydro_2_C"/>
    <property type="match status" value="1"/>
</dbReference>
<dbReference type="Gene3D" id="2.60.120.260">
    <property type="entry name" value="Galactose-binding domain-like"/>
    <property type="match status" value="1"/>
</dbReference>
<dbReference type="SUPFAM" id="SSF49303">
    <property type="entry name" value="beta-Galactosidase/glucuronidase domain"/>
    <property type="match status" value="1"/>
</dbReference>